<dbReference type="InterPro" id="IPR036653">
    <property type="entry name" value="CinA-like_C"/>
</dbReference>
<reference evidence="2 3" key="1">
    <citation type="submission" date="2009-07" db="EMBL/GenBank/DDBJ databases">
        <authorList>
            <person name="Madupu R."/>
            <person name="Sebastian Y."/>
            <person name="Durkin A.S."/>
            <person name="Torralba M."/>
            <person name="Methe B."/>
            <person name="Sutton G.G."/>
            <person name="Strausberg R.L."/>
            <person name="Nelson K.E."/>
        </authorList>
    </citation>
    <scope>NUCLEOTIDE SEQUENCE [LARGE SCALE GENOMIC DNA]</scope>
    <source>
        <strain evidence="2 3">ATCC 35580</strain>
    </source>
</reference>
<dbReference type="InterPro" id="IPR008136">
    <property type="entry name" value="CinA_C"/>
</dbReference>
<comment type="caution">
    <text evidence="2">The sequence shown here is derived from an EMBL/GenBank/DDBJ whole genome shotgun (WGS) entry which is preliminary data.</text>
</comment>
<organism evidence="2 3">
    <name type="scientific">Treponema vincentii ATCC 35580</name>
    <dbReference type="NCBI Taxonomy" id="596324"/>
    <lineage>
        <taxon>Bacteria</taxon>
        <taxon>Pseudomonadati</taxon>
        <taxon>Spirochaetota</taxon>
        <taxon>Spirochaetia</taxon>
        <taxon>Spirochaetales</taxon>
        <taxon>Treponemataceae</taxon>
        <taxon>Treponema</taxon>
    </lineage>
</organism>
<dbReference type="eggNOG" id="COG1546">
    <property type="taxonomic scope" value="Bacteria"/>
</dbReference>
<dbReference type="SUPFAM" id="SSF142433">
    <property type="entry name" value="CinA-like"/>
    <property type="match status" value="1"/>
</dbReference>
<dbReference type="Gene3D" id="3.90.950.20">
    <property type="entry name" value="CinA-like"/>
    <property type="match status" value="1"/>
</dbReference>
<dbReference type="STRING" id="596324.TREVI0001_1090"/>
<dbReference type="RefSeq" id="WP_006188148.1">
    <property type="nucleotide sequence ID" value="NZ_ACYH01000015.1"/>
</dbReference>
<dbReference type="Pfam" id="PF02464">
    <property type="entry name" value="CinA"/>
    <property type="match status" value="1"/>
</dbReference>
<protein>
    <submittedName>
        <fullName evidence="2">Competence/damage-inducible domain protein CinA</fullName>
    </submittedName>
</protein>
<gene>
    <name evidence="2" type="ORF">TREVI0001_1090</name>
</gene>
<dbReference type="NCBIfam" id="TIGR00199">
    <property type="entry name" value="PncC_domain"/>
    <property type="match status" value="1"/>
</dbReference>
<dbReference type="OrthoDB" id="9801454at2"/>
<evidence type="ECO:0000313" key="3">
    <source>
        <dbReference type="Proteomes" id="UP000004509"/>
    </source>
</evidence>
<sequence length="178" mass="19284">MFQQIQCIFDELKRRRLFLVTAESLTGGLIAKHITDIPGASDIFWGGWVTYSAEAKHHLLNVPAEILEHFGVVSIETAAAMAKGALTVASASSGRQGYALAVTGLAGPSGGTPQLPVGTVCIACAGNEYISFTHSEKYLFSGTRDTIREQTYQAAMQMLWQQLKENLESLKASVFRDS</sequence>
<feature type="domain" description="CinA C-terminal" evidence="1">
    <location>
        <begin position="8"/>
        <end position="162"/>
    </location>
</feature>
<name>C8PNN4_9SPIR</name>
<dbReference type="Proteomes" id="UP000004509">
    <property type="component" value="Unassembled WGS sequence"/>
</dbReference>
<proteinExistence type="predicted"/>
<evidence type="ECO:0000313" key="2">
    <source>
        <dbReference type="EMBL" id="EEV20990.1"/>
    </source>
</evidence>
<accession>C8PNN4</accession>
<evidence type="ECO:0000259" key="1">
    <source>
        <dbReference type="Pfam" id="PF02464"/>
    </source>
</evidence>
<dbReference type="EMBL" id="ACYH01000015">
    <property type="protein sequence ID" value="EEV20990.1"/>
    <property type="molecule type" value="Genomic_DNA"/>
</dbReference>
<dbReference type="AlphaFoldDB" id="C8PNN4"/>